<dbReference type="AlphaFoldDB" id="A0A8I1ECD6"/>
<evidence type="ECO:0000313" key="2">
    <source>
        <dbReference type="Proteomes" id="UP000637061"/>
    </source>
</evidence>
<proteinExistence type="predicted"/>
<dbReference type="EMBL" id="JAEHTE010000002">
    <property type="protein sequence ID" value="MBI6883081.1"/>
    <property type="molecule type" value="Genomic_DNA"/>
</dbReference>
<dbReference type="Proteomes" id="UP000637061">
    <property type="component" value="Unassembled WGS sequence"/>
</dbReference>
<protein>
    <submittedName>
        <fullName evidence="1">Uncharacterized protein</fullName>
    </submittedName>
</protein>
<gene>
    <name evidence="1" type="ORF">JEU22_04065</name>
</gene>
<accession>A0A8I1ECD6</accession>
<name>A0A8I1ECD6_PSEPU</name>
<sequence>MSEVEATPVSPTPLELARIAKQQKAQSGISTTRMNPVEKAKANPRSKALAIRAMCYQCVGGELVVQQVRNCASDDCALHPHRPYQVGSKDADDLIEVIDVTDEPAVQQDAVAVPEPVIAQVVPLPATDTESSVEVTSFEPQAETVKETPSDCSEQESPEHRMWLAIELQEAFDDHTRLTDAIALEDAFNWLDRAPSLLAA</sequence>
<dbReference type="RefSeq" id="WP_198746695.1">
    <property type="nucleotide sequence ID" value="NZ_JAEHTE010000002.1"/>
</dbReference>
<evidence type="ECO:0000313" key="1">
    <source>
        <dbReference type="EMBL" id="MBI6883081.1"/>
    </source>
</evidence>
<organism evidence="1 2">
    <name type="scientific">Pseudomonas putida</name>
    <name type="common">Arthrobacter siderocapsulatus</name>
    <dbReference type="NCBI Taxonomy" id="303"/>
    <lineage>
        <taxon>Bacteria</taxon>
        <taxon>Pseudomonadati</taxon>
        <taxon>Pseudomonadota</taxon>
        <taxon>Gammaproteobacteria</taxon>
        <taxon>Pseudomonadales</taxon>
        <taxon>Pseudomonadaceae</taxon>
        <taxon>Pseudomonas</taxon>
    </lineage>
</organism>
<comment type="caution">
    <text evidence="1">The sequence shown here is derived from an EMBL/GenBank/DDBJ whole genome shotgun (WGS) entry which is preliminary data.</text>
</comment>
<reference evidence="1" key="1">
    <citation type="submission" date="2020-12" db="EMBL/GenBank/DDBJ databases">
        <title>Enhanced detection system for hospital associated transmission using whole genome sequencing surveillance.</title>
        <authorList>
            <person name="Harrison L.H."/>
            <person name="Van Tyne D."/>
            <person name="Marsh J.W."/>
            <person name="Griffith M.P."/>
            <person name="Snyder D.J."/>
            <person name="Cooper V.S."/>
            <person name="Mustapha M."/>
        </authorList>
    </citation>
    <scope>NUCLEOTIDE SEQUENCE</scope>
    <source>
        <strain evidence="1">PSB00042</strain>
    </source>
</reference>